<dbReference type="EMBL" id="GBXM01086953">
    <property type="protein sequence ID" value="JAH21624.1"/>
    <property type="molecule type" value="Transcribed_RNA"/>
</dbReference>
<reference evidence="1" key="2">
    <citation type="journal article" date="2015" name="Fish Shellfish Immunol.">
        <title>Early steps in the European eel (Anguilla anguilla)-Vibrio vulnificus interaction in the gills: Role of the RtxA13 toxin.</title>
        <authorList>
            <person name="Callol A."/>
            <person name="Pajuelo D."/>
            <person name="Ebbesson L."/>
            <person name="Teles M."/>
            <person name="MacKenzie S."/>
            <person name="Amaro C."/>
        </authorList>
    </citation>
    <scope>NUCLEOTIDE SEQUENCE</scope>
</reference>
<accession>A0A0E9QXP0</accession>
<name>A0A0E9QXP0_ANGAN</name>
<proteinExistence type="predicted"/>
<dbReference type="AlphaFoldDB" id="A0A0E9QXP0"/>
<sequence>MESRTETHVSTSYTPCIPVSHLCLSTG</sequence>
<reference evidence="1" key="1">
    <citation type="submission" date="2014-11" db="EMBL/GenBank/DDBJ databases">
        <authorList>
            <person name="Amaro Gonzalez C."/>
        </authorList>
    </citation>
    <scope>NUCLEOTIDE SEQUENCE</scope>
</reference>
<organism evidence="1">
    <name type="scientific">Anguilla anguilla</name>
    <name type="common">European freshwater eel</name>
    <name type="synonym">Muraena anguilla</name>
    <dbReference type="NCBI Taxonomy" id="7936"/>
    <lineage>
        <taxon>Eukaryota</taxon>
        <taxon>Metazoa</taxon>
        <taxon>Chordata</taxon>
        <taxon>Craniata</taxon>
        <taxon>Vertebrata</taxon>
        <taxon>Euteleostomi</taxon>
        <taxon>Actinopterygii</taxon>
        <taxon>Neopterygii</taxon>
        <taxon>Teleostei</taxon>
        <taxon>Anguilliformes</taxon>
        <taxon>Anguillidae</taxon>
        <taxon>Anguilla</taxon>
    </lineage>
</organism>
<evidence type="ECO:0000313" key="1">
    <source>
        <dbReference type="EMBL" id="JAH21624.1"/>
    </source>
</evidence>
<protein>
    <submittedName>
        <fullName evidence="1">Uncharacterized protein</fullName>
    </submittedName>
</protein>